<protein>
    <submittedName>
        <fullName evidence="1">Transposase domain-containing protein</fullName>
    </submittedName>
</protein>
<dbReference type="Proteomes" id="UP000615446">
    <property type="component" value="Unassembled WGS sequence"/>
</dbReference>
<dbReference type="EMBL" id="BLAL01000079">
    <property type="protein sequence ID" value="GES84280.1"/>
    <property type="molecule type" value="Genomic_DNA"/>
</dbReference>
<dbReference type="AlphaFoldDB" id="A0A8H3LDB6"/>
<proteinExistence type="predicted"/>
<organism evidence="1 2">
    <name type="scientific">Rhizophagus clarus</name>
    <dbReference type="NCBI Taxonomy" id="94130"/>
    <lineage>
        <taxon>Eukaryota</taxon>
        <taxon>Fungi</taxon>
        <taxon>Fungi incertae sedis</taxon>
        <taxon>Mucoromycota</taxon>
        <taxon>Glomeromycotina</taxon>
        <taxon>Glomeromycetes</taxon>
        <taxon>Glomerales</taxon>
        <taxon>Glomeraceae</taxon>
        <taxon>Rhizophagus</taxon>
    </lineage>
</organism>
<reference evidence="1" key="1">
    <citation type="submission" date="2019-10" db="EMBL/GenBank/DDBJ databases">
        <title>Conservation and host-specific expression of non-tandemly repeated heterogenous ribosome RNA gene in arbuscular mycorrhizal fungi.</title>
        <authorList>
            <person name="Maeda T."/>
            <person name="Kobayashi Y."/>
            <person name="Nakagawa T."/>
            <person name="Ezawa T."/>
            <person name="Yamaguchi K."/>
            <person name="Bino T."/>
            <person name="Nishimoto Y."/>
            <person name="Shigenobu S."/>
            <person name="Kawaguchi M."/>
        </authorList>
    </citation>
    <scope>NUCLEOTIDE SEQUENCE</scope>
    <source>
        <strain evidence="1">HR1</strain>
    </source>
</reference>
<evidence type="ECO:0000313" key="1">
    <source>
        <dbReference type="EMBL" id="GES84280.1"/>
    </source>
</evidence>
<evidence type="ECO:0000313" key="2">
    <source>
        <dbReference type="Proteomes" id="UP000615446"/>
    </source>
</evidence>
<dbReference type="OrthoDB" id="2405040at2759"/>
<accession>A0A8H3LDB6</accession>
<sequence length="227" mass="26830">MELQELEEGVPYIDGHTNEQFILRVHLLTWIGDIPALSKSLNLTGHNSYKACRFCMIKKICHPLNYHIYYPSSDIVYNIRNHDDTVNMAKLIDNETIKIQKNNMIKETGSPTNVYALDWEYLEKRHLLGWSNIVKAVKLYLEPVISEDQVDDSIFKEKLPKQWNSKQVFGDIEEYEEELYWPSIHYSLSGQEYKYLIKFYERPNSENDINNYGMKYGRLRTSDGQYV</sequence>
<gene>
    <name evidence="1" type="ORF">RCL2_001140400</name>
</gene>
<name>A0A8H3LDB6_9GLOM</name>
<comment type="caution">
    <text evidence="1">The sequence shown here is derived from an EMBL/GenBank/DDBJ whole genome shotgun (WGS) entry which is preliminary data.</text>
</comment>